<feature type="compositionally biased region" description="Polar residues" evidence="1">
    <location>
        <begin position="240"/>
        <end position="255"/>
    </location>
</feature>
<proteinExistence type="predicted"/>
<feature type="compositionally biased region" description="Low complexity" evidence="1">
    <location>
        <begin position="214"/>
        <end position="225"/>
    </location>
</feature>
<accession>A0AAI8YMN6</accession>
<gene>
    <name evidence="2" type="ORF">KHLLAP_LOCUS10865</name>
</gene>
<keyword evidence="3" id="KW-1185">Reference proteome</keyword>
<evidence type="ECO:0000256" key="1">
    <source>
        <dbReference type="SAM" id="MobiDB-lite"/>
    </source>
</evidence>
<dbReference type="EMBL" id="CAUWAG010000014">
    <property type="protein sequence ID" value="CAJ2510397.1"/>
    <property type="molecule type" value="Genomic_DNA"/>
</dbReference>
<dbReference type="AlphaFoldDB" id="A0AAI8YMN6"/>
<sequence length="255" mass="28981">MAGKEGAPDSTQSRGTPRLTPKQKDPPVFTSDPSTDKDKTPVMFDQWFLILRKKLVSNTDHFPSDDDKTMYILAHLCGTASSRLMPFIKPDDTTGEAVFKTSKEVLDHLHEQYKDLNEQDVAKEKFNKLEITTGMEFKDFQLEFVRLAGMAKKDKSTWKEEMFKRLPGRLNTICLDKYHDKTVNYNYLCTYVQRHDYQQRKNFVVSQMRKNDAPQGQQNTNPPKNNGGGGGGSPYPPRNQNQSPNPAGSQSRPAS</sequence>
<dbReference type="Proteomes" id="UP001295740">
    <property type="component" value="Unassembled WGS sequence"/>
</dbReference>
<evidence type="ECO:0000313" key="3">
    <source>
        <dbReference type="Proteomes" id="UP001295740"/>
    </source>
</evidence>
<evidence type="ECO:0000313" key="2">
    <source>
        <dbReference type="EMBL" id="CAJ2510397.1"/>
    </source>
</evidence>
<feature type="region of interest" description="Disordered" evidence="1">
    <location>
        <begin position="209"/>
        <end position="255"/>
    </location>
</feature>
<feature type="region of interest" description="Disordered" evidence="1">
    <location>
        <begin position="1"/>
        <end position="37"/>
    </location>
</feature>
<reference evidence="2" key="1">
    <citation type="submission" date="2023-10" db="EMBL/GenBank/DDBJ databases">
        <authorList>
            <person name="Hackl T."/>
        </authorList>
    </citation>
    <scope>NUCLEOTIDE SEQUENCE</scope>
</reference>
<protein>
    <submittedName>
        <fullName evidence="2">Uu.00g051000.m01.CDS01</fullName>
    </submittedName>
</protein>
<name>A0AAI8YMN6_9PEZI</name>
<comment type="caution">
    <text evidence="2">The sequence shown here is derived from an EMBL/GenBank/DDBJ whole genome shotgun (WGS) entry which is preliminary data.</text>
</comment>
<organism evidence="2 3">
    <name type="scientific">Anthostomella pinea</name>
    <dbReference type="NCBI Taxonomy" id="933095"/>
    <lineage>
        <taxon>Eukaryota</taxon>
        <taxon>Fungi</taxon>
        <taxon>Dikarya</taxon>
        <taxon>Ascomycota</taxon>
        <taxon>Pezizomycotina</taxon>
        <taxon>Sordariomycetes</taxon>
        <taxon>Xylariomycetidae</taxon>
        <taxon>Xylariales</taxon>
        <taxon>Xylariaceae</taxon>
        <taxon>Anthostomella</taxon>
    </lineage>
</organism>